<dbReference type="InterPro" id="IPR036864">
    <property type="entry name" value="Zn2-C6_fun-type_DNA-bd_sf"/>
</dbReference>
<evidence type="ECO:0000256" key="6">
    <source>
        <dbReference type="ARBA" id="ARBA00023242"/>
    </source>
</evidence>
<name>A0A232LYY2_9EURO</name>
<comment type="caution">
    <text evidence="9">The sequence shown here is derived from an EMBL/GenBank/DDBJ whole genome shotgun (WGS) entry which is preliminary data.</text>
</comment>
<dbReference type="Pfam" id="PF04082">
    <property type="entry name" value="Fungal_trans"/>
    <property type="match status" value="1"/>
</dbReference>
<dbReference type="PROSITE" id="PS50048">
    <property type="entry name" value="ZN2_CY6_FUNGAL_2"/>
    <property type="match status" value="1"/>
</dbReference>
<evidence type="ECO:0000259" key="8">
    <source>
        <dbReference type="PROSITE" id="PS50048"/>
    </source>
</evidence>
<dbReference type="Gene3D" id="4.10.240.10">
    <property type="entry name" value="Zn(2)-C6 fungal-type DNA-binding domain"/>
    <property type="match status" value="1"/>
</dbReference>
<dbReference type="GO" id="GO:0006351">
    <property type="term" value="P:DNA-templated transcription"/>
    <property type="evidence" value="ECO:0007669"/>
    <property type="project" value="InterPro"/>
</dbReference>
<accession>A0A232LYY2</accession>
<sequence>METVPSSSLSSPRTELVQSHDASGPSGMSDNAVAATTTPATSKGGSSTRIRRRNRMITSCLECRRRKLKCDRLHPCSNCSKAQRDCVFMAPALDAAARLKLMELKEKMGSLERLLERDVAPRHGQQTSESKEDASEMLFAAAEAEGRERTIPDDEKDLEPTRLAVQDAAYEDEADDEMYDLGFRLGKMRMTERVGGFFRPRLADELSLSLGVGGGAESVQDPLVSQQALRELSPMEPDTGQSYIAPSSEMLFGSTRRDQILLEFLPNKAATDRLMQQYWEAVHPVARIVHRPTFEDRYRLFWNQVNQGIEPIGSLQAIVFAAWFTAVISMPEHEVFRLFNIPQERLRGILQLGTEMALAKAHFLRTTKAETLQALVMYLIPMCRDAMSRAHSALVGTALRLAECAGLHRDPSDYDHPPVETHVRRLIWYQLCFLDLRTSEVQGPRVWIHREDYSTKFPLDLDDDDLVSAPLDTSPRWTDMTLSRIRFECQEMVRVIYVDRVRLEKKSISLAYVIGKVESFRKAMLAKYEPLFNAPDQTPIQRYAKALLSLMISKLYIALLHRYHFGVAVRMSGRLQQTVITMGLQHLEIAIEMETALDFQRWAWYSRAYHQFHVALLLLVEVFKNPLLPEADRIWCCLDYVYETPSDPPQFGGKLGQPFTQQELLAHRGRKARMILTKLRDRMNVYRAMRKIRTPTTMNQPGLATSRKSEGCEDASFSRFHPHVDSTTESGQVDGGNRASHPLTGSRQQDCNTGQDISGSVNVPPSSPSMYFSTLFPSMQVQNRARQNLAQTQATVHTQTPIQSKTQVQTQNVAEQPIPYQVYGGTPFLQLPFPTQETPHRSSRDHSLESEAAASSSSGDAGLWFVPGAPDASAGTAPWTSPGTMSPFDKEDLPMLDINWDELDKLLPPRVNNSGDVNLRPDGLHDFRTNTDFRY</sequence>
<dbReference type="AlphaFoldDB" id="A0A232LYY2"/>
<evidence type="ECO:0000313" key="9">
    <source>
        <dbReference type="EMBL" id="OXV09017.1"/>
    </source>
</evidence>
<dbReference type="InterPro" id="IPR050613">
    <property type="entry name" value="Sec_Metabolite_Reg"/>
</dbReference>
<dbReference type="Proteomes" id="UP000243515">
    <property type="component" value="Unassembled WGS sequence"/>
</dbReference>
<dbReference type="SMART" id="SM00906">
    <property type="entry name" value="Fungal_trans"/>
    <property type="match status" value="1"/>
</dbReference>
<feature type="compositionally biased region" description="Basic and acidic residues" evidence="7">
    <location>
        <begin position="838"/>
        <end position="849"/>
    </location>
</feature>
<evidence type="ECO:0000256" key="1">
    <source>
        <dbReference type="ARBA" id="ARBA00004123"/>
    </source>
</evidence>
<evidence type="ECO:0000256" key="3">
    <source>
        <dbReference type="ARBA" id="ARBA00023015"/>
    </source>
</evidence>
<dbReference type="PROSITE" id="PS00463">
    <property type="entry name" value="ZN2_CY6_FUNGAL_1"/>
    <property type="match status" value="1"/>
</dbReference>
<keyword evidence="2" id="KW-0479">Metal-binding</keyword>
<keyword evidence="6" id="KW-0539">Nucleus</keyword>
<reference evidence="9 10" key="1">
    <citation type="journal article" date="2015" name="Environ. Microbiol.">
        <title>Metagenome sequence of Elaphomyces granulatus from sporocarp tissue reveals Ascomycota ectomycorrhizal fingerprints of genome expansion and a Proteobacteria-rich microbiome.</title>
        <authorList>
            <person name="Quandt C.A."/>
            <person name="Kohler A."/>
            <person name="Hesse C.N."/>
            <person name="Sharpton T.J."/>
            <person name="Martin F."/>
            <person name="Spatafora J.W."/>
        </authorList>
    </citation>
    <scope>NUCLEOTIDE SEQUENCE [LARGE SCALE GENOMIC DNA]</scope>
    <source>
        <strain evidence="9 10">OSC145934</strain>
    </source>
</reference>
<feature type="compositionally biased region" description="Polar residues" evidence="7">
    <location>
        <begin position="1"/>
        <end position="48"/>
    </location>
</feature>
<dbReference type="GO" id="GO:0003677">
    <property type="term" value="F:DNA binding"/>
    <property type="evidence" value="ECO:0007669"/>
    <property type="project" value="UniProtKB-KW"/>
</dbReference>
<dbReference type="PANTHER" id="PTHR31001">
    <property type="entry name" value="UNCHARACTERIZED TRANSCRIPTIONAL REGULATORY PROTEIN"/>
    <property type="match status" value="1"/>
</dbReference>
<dbReference type="CDD" id="cd00067">
    <property type="entry name" value="GAL4"/>
    <property type="match status" value="1"/>
</dbReference>
<dbReference type="SUPFAM" id="SSF57701">
    <property type="entry name" value="Zn2/Cys6 DNA-binding domain"/>
    <property type="match status" value="1"/>
</dbReference>
<dbReference type="InterPro" id="IPR001138">
    <property type="entry name" value="Zn2Cys6_DnaBD"/>
</dbReference>
<evidence type="ECO:0000256" key="2">
    <source>
        <dbReference type="ARBA" id="ARBA00022723"/>
    </source>
</evidence>
<feature type="region of interest" description="Disordered" evidence="7">
    <location>
        <begin position="1"/>
        <end position="51"/>
    </location>
</feature>
<comment type="subcellular location">
    <subcellularLocation>
        <location evidence="1">Nucleus</location>
    </subcellularLocation>
</comment>
<dbReference type="Pfam" id="PF00172">
    <property type="entry name" value="Zn_clus"/>
    <property type="match status" value="1"/>
</dbReference>
<feature type="compositionally biased region" description="Polar residues" evidence="7">
    <location>
        <begin position="743"/>
        <end position="756"/>
    </location>
</feature>
<keyword evidence="4" id="KW-0238">DNA-binding</keyword>
<feature type="compositionally biased region" description="Low complexity" evidence="7">
    <location>
        <begin position="850"/>
        <end position="863"/>
    </location>
</feature>
<keyword evidence="3" id="KW-0805">Transcription regulation</keyword>
<evidence type="ECO:0000256" key="4">
    <source>
        <dbReference type="ARBA" id="ARBA00023125"/>
    </source>
</evidence>
<evidence type="ECO:0000313" key="10">
    <source>
        <dbReference type="Proteomes" id="UP000243515"/>
    </source>
</evidence>
<dbReference type="SMART" id="SM00066">
    <property type="entry name" value="GAL4"/>
    <property type="match status" value="1"/>
</dbReference>
<dbReference type="GO" id="GO:0000981">
    <property type="term" value="F:DNA-binding transcription factor activity, RNA polymerase II-specific"/>
    <property type="evidence" value="ECO:0007669"/>
    <property type="project" value="InterPro"/>
</dbReference>
<keyword evidence="10" id="KW-1185">Reference proteome</keyword>
<dbReference type="InterPro" id="IPR007219">
    <property type="entry name" value="XnlR_reg_dom"/>
</dbReference>
<gene>
    <name evidence="9" type="ORF">Egran_03228</name>
</gene>
<feature type="region of interest" description="Disordered" evidence="7">
    <location>
        <begin position="832"/>
        <end position="885"/>
    </location>
</feature>
<proteinExistence type="predicted"/>
<protein>
    <recommendedName>
        <fullName evidence="8">Zn(2)-C6 fungal-type domain-containing protein</fullName>
    </recommendedName>
</protein>
<evidence type="ECO:0000256" key="5">
    <source>
        <dbReference type="ARBA" id="ARBA00023163"/>
    </source>
</evidence>
<dbReference type="CDD" id="cd12148">
    <property type="entry name" value="fungal_TF_MHR"/>
    <property type="match status" value="1"/>
</dbReference>
<evidence type="ECO:0000256" key="7">
    <source>
        <dbReference type="SAM" id="MobiDB-lite"/>
    </source>
</evidence>
<dbReference type="GO" id="GO:0008270">
    <property type="term" value="F:zinc ion binding"/>
    <property type="evidence" value="ECO:0007669"/>
    <property type="project" value="InterPro"/>
</dbReference>
<feature type="domain" description="Zn(2)-C6 fungal-type" evidence="8">
    <location>
        <begin position="59"/>
        <end position="88"/>
    </location>
</feature>
<keyword evidence="5" id="KW-0804">Transcription</keyword>
<dbReference type="EMBL" id="NPHW01003748">
    <property type="protein sequence ID" value="OXV09017.1"/>
    <property type="molecule type" value="Genomic_DNA"/>
</dbReference>
<feature type="region of interest" description="Disordered" evidence="7">
    <location>
        <begin position="723"/>
        <end position="756"/>
    </location>
</feature>
<dbReference type="PANTHER" id="PTHR31001:SF40">
    <property type="entry name" value="ZN(II)2CYS6 TRANSCRIPTION FACTOR (EUROFUNG)"/>
    <property type="match status" value="1"/>
</dbReference>
<dbReference type="GO" id="GO:0005634">
    <property type="term" value="C:nucleus"/>
    <property type="evidence" value="ECO:0007669"/>
    <property type="project" value="UniProtKB-SubCell"/>
</dbReference>
<dbReference type="OrthoDB" id="424974at2759"/>
<organism evidence="9 10">
    <name type="scientific">Elaphomyces granulatus</name>
    <dbReference type="NCBI Taxonomy" id="519963"/>
    <lineage>
        <taxon>Eukaryota</taxon>
        <taxon>Fungi</taxon>
        <taxon>Dikarya</taxon>
        <taxon>Ascomycota</taxon>
        <taxon>Pezizomycotina</taxon>
        <taxon>Eurotiomycetes</taxon>
        <taxon>Eurotiomycetidae</taxon>
        <taxon>Eurotiales</taxon>
        <taxon>Elaphomycetaceae</taxon>
        <taxon>Elaphomyces</taxon>
    </lineage>
</organism>